<dbReference type="RefSeq" id="WP_377478004.1">
    <property type="nucleotide sequence ID" value="NZ_JBHLWO010000007.1"/>
</dbReference>
<keyword evidence="1" id="KW-0472">Membrane</keyword>
<reference evidence="2 3" key="1">
    <citation type="submission" date="2024-09" db="EMBL/GenBank/DDBJ databases">
        <authorList>
            <person name="Sun Q."/>
            <person name="Mori K."/>
        </authorList>
    </citation>
    <scope>NUCLEOTIDE SEQUENCE [LARGE SCALE GENOMIC DNA]</scope>
    <source>
        <strain evidence="2 3">CCM 7765</strain>
    </source>
</reference>
<feature type="transmembrane region" description="Helical" evidence="1">
    <location>
        <begin position="87"/>
        <end position="106"/>
    </location>
</feature>
<keyword evidence="1" id="KW-0812">Transmembrane</keyword>
<dbReference type="Proteomes" id="UP001589774">
    <property type="component" value="Unassembled WGS sequence"/>
</dbReference>
<proteinExistence type="predicted"/>
<organism evidence="2 3">
    <name type="scientific">Olivibacter oleidegradans</name>
    <dbReference type="NCBI Taxonomy" id="760123"/>
    <lineage>
        <taxon>Bacteria</taxon>
        <taxon>Pseudomonadati</taxon>
        <taxon>Bacteroidota</taxon>
        <taxon>Sphingobacteriia</taxon>
        <taxon>Sphingobacteriales</taxon>
        <taxon>Sphingobacteriaceae</taxon>
        <taxon>Olivibacter</taxon>
    </lineage>
</organism>
<keyword evidence="3" id="KW-1185">Reference proteome</keyword>
<evidence type="ECO:0008006" key="4">
    <source>
        <dbReference type="Google" id="ProtNLM"/>
    </source>
</evidence>
<evidence type="ECO:0000256" key="1">
    <source>
        <dbReference type="SAM" id="Phobius"/>
    </source>
</evidence>
<protein>
    <recommendedName>
        <fullName evidence="4">Zinc ribbon family protein</fullName>
    </recommendedName>
</protein>
<sequence length="200" mass="23021">MIIFGTGKRLIRAGKPKFDCTYCGSEQSVGLHFYVRYFHIFWIPMFSYRTESLSHCTHCRQTLSRKEMPLSLAQSIPGEKPSIPWKYFSGLLLGVILIVFISIAIVNEDRQTANYLQRPQVGDVYGIKQSNGFYTLYLLSQFKGDSLGFRVNDYEVPGASKLSVIRRHHAKDYGKSIVFLSKTDLNELMKNNHIINIRRD</sequence>
<gene>
    <name evidence="2" type="ORF">ACFFI0_25785</name>
</gene>
<name>A0ABV6HSA5_9SPHI</name>
<comment type="caution">
    <text evidence="2">The sequence shown here is derived from an EMBL/GenBank/DDBJ whole genome shotgun (WGS) entry which is preliminary data.</text>
</comment>
<accession>A0ABV6HSA5</accession>
<evidence type="ECO:0000313" key="2">
    <source>
        <dbReference type="EMBL" id="MFC0321750.1"/>
    </source>
</evidence>
<evidence type="ECO:0000313" key="3">
    <source>
        <dbReference type="Proteomes" id="UP001589774"/>
    </source>
</evidence>
<dbReference type="EMBL" id="JBHLWO010000007">
    <property type="protein sequence ID" value="MFC0321750.1"/>
    <property type="molecule type" value="Genomic_DNA"/>
</dbReference>
<keyword evidence="1" id="KW-1133">Transmembrane helix</keyword>